<comment type="similarity">
    <text evidence="9">Belongs to the SUA5 family. TsaC subfamily.</text>
</comment>
<dbReference type="Proteomes" id="UP000038204">
    <property type="component" value="Unassembled WGS sequence"/>
</dbReference>
<keyword evidence="4 9" id="KW-0819">tRNA processing</keyword>
<keyword evidence="5 9" id="KW-0548">Nucleotidyltransferase</keyword>
<name>A0A0T9PAA5_9GAMM</name>
<keyword evidence="6 9" id="KW-0547">Nucleotide-binding</keyword>
<dbReference type="GO" id="GO:0005524">
    <property type="term" value="F:ATP binding"/>
    <property type="evidence" value="ECO:0007669"/>
    <property type="project" value="UniProtKB-UniRule"/>
</dbReference>
<evidence type="ECO:0000256" key="5">
    <source>
        <dbReference type="ARBA" id="ARBA00022695"/>
    </source>
</evidence>
<dbReference type="Pfam" id="PF01300">
    <property type="entry name" value="Sua5_yciO_yrdC"/>
    <property type="match status" value="1"/>
</dbReference>
<dbReference type="GO" id="GO:0061710">
    <property type="term" value="F:L-threonylcarbamoyladenylate synthase"/>
    <property type="evidence" value="ECO:0007669"/>
    <property type="project" value="UniProtKB-EC"/>
</dbReference>
<proteinExistence type="inferred from homology"/>
<dbReference type="InterPro" id="IPR017945">
    <property type="entry name" value="DHBP_synth_RibB-like_a/b_dom"/>
</dbReference>
<dbReference type="SUPFAM" id="SSF55821">
    <property type="entry name" value="YrdC/RibB"/>
    <property type="match status" value="1"/>
</dbReference>
<dbReference type="Gene3D" id="3.90.870.10">
    <property type="entry name" value="DHBP synthase"/>
    <property type="match status" value="1"/>
</dbReference>
<reference evidence="11 12" key="1">
    <citation type="submission" date="2015-03" db="EMBL/GenBank/DDBJ databases">
        <authorList>
            <person name="Murphy D."/>
        </authorList>
    </citation>
    <scope>NUCLEOTIDE SEQUENCE [LARGE SCALE GENOMIC DNA]</scope>
    <source>
        <strain evidence="11 12">Y233</strain>
    </source>
</reference>
<dbReference type="AlphaFoldDB" id="A0A0T9PAA5"/>
<dbReference type="InterPro" id="IPR006070">
    <property type="entry name" value="Sua5-like_dom"/>
</dbReference>
<dbReference type="FunFam" id="3.90.870.10:FF:000004">
    <property type="entry name" value="Threonylcarbamoyl-AMP synthase"/>
    <property type="match status" value="1"/>
</dbReference>
<dbReference type="GO" id="GO:0000049">
    <property type="term" value="F:tRNA binding"/>
    <property type="evidence" value="ECO:0007669"/>
    <property type="project" value="TreeGrafter"/>
</dbReference>
<dbReference type="EMBL" id="CQBK01000005">
    <property type="protein sequence ID" value="CNH54043.1"/>
    <property type="molecule type" value="Genomic_DNA"/>
</dbReference>
<comment type="subcellular location">
    <subcellularLocation>
        <location evidence="1 9">Cytoplasm</location>
    </subcellularLocation>
</comment>
<dbReference type="HAMAP" id="MF_01852">
    <property type="entry name" value="TsaC"/>
    <property type="match status" value="1"/>
</dbReference>
<dbReference type="GO" id="GO:0006450">
    <property type="term" value="P:regulation of translational fidelity"/>
    <property type="evidence" value="ECO:0007669"/>
    <property type="project" value="TreeGrafter"/>
</dbReference>
<evidence type="ECO:0000256" key="2">
    <source>
        <dbReference type="ARBA" id="ARBA00022490"/>
    </source>
</evidence>
<sequence>MNNSMNQQVNNFALTDIVRALRQEEVIAYPTEAVFGLGCDPDSEKAVNTLLALKQRPWQKGLILVAANYAQLEPYINDSMLNEIQRETLFSTWPGPITWVIPARVETPQWLTGCFDSLAVRVSNHPLVQQLCAEYGKPLVSTSANLSGYEPCRTEEEVRLQFGPSLPVLSGQVGGRLNPSEIRDALTGKRFRQG</sequence>
<evidence type="ECO:0000256" key="4">
    <source>
        <dbReference type="ARBA" id="ARBA00022694"/>
    </source>
</evidence>
<evidence type="ECO:0000313" key="11">
    <source>
        <dbReference type="EMBL" id="CNH54043.1"/>
    </source>
</evidence>
<dbReference type="InterPro" id="IPR023535">
    <property type="entry name" value="TC-AMP_synthase"/>
</dbReference>
<dbReference type="PANTHER" id="PTHR17490:SF18">
    <property type="entry name" value="THREONYLCARBAMOYL-AMP SYNTHASE"/>
    <property type="match status" value="1"/>
</dbReference>
<keyword evidence="3 9" id="KW-0808">Transferase</keyword>
<evidence type="ECO:0000256" key="3">
    <source>
        <dbReference type="ARBA" id="ARBA00022679"/>
    </source>
</evidence>
<dbReference type="GO" id="GO:0002949">
    <property type="term" value="P:tRNA threonylcarbamoyladenosine modification"/>
    <property type="evidence" value="ECO:0007669"/>
    <property type="project" value="UniProtKB-UniRule"/>
</dbReference>
<evidence type="ECO:0000256" key="9">
    <source>
        <dbReference type="HAMAP-Rule" id="MF_01852"/>
    </source>
</evidence>
<feature type="domain" description="YrdC-like" evidence="10">
    <location>
        <begin position="11"/>
        <end position="194"/>
    </location>
</feature>
<keyword evidence="2 9" id="KW-0963">Cytoplasm</keyword>
<comment type="catalytic activity">
    <reaction evidence="8 9">
        <text>L-threonine + hydrogencarbonate + ATP = L-threonylcarbamoyladenylate + diphosphate + H2O</text>
        <dbReference type="Rhea" id="RHEA:36407"/>
        <dbReference type="ChEBI" id="CHEBI:15377"/>
        <dbReference type="ChEBI" id="CHEBI:17544"/>
        <dbReference type="ChEBI" id="CHEBI:30616"/>
        <dbReference type="ChEBI" id="CHEBI:33019"/>
        <dbReference type="ChEBI" id="CHEBI:57926"/>
        <dbReference type="ChEBI" id="CHEBI:73682"/>
        <dbReference type="EC" id="2.7.7.87"/>
    </reaction>
</comment>
<evidence type="ECO:0000256" key="1">
    <source>
        <dbReference type="ARBA" id="ARBA00004496"/>
    </source>
</evidence>
<keyword evidence="7 9" id="KW-0067">ATP-binding</keyword>
<dbReference type="PANTHER" id="PTHR17490">
    <property type="entry name" value="SUA5"/>
    <property type="match status" value="1"/>
</dbReference>
<organism evidence="11 12">
    <name type="scientific">Yersinia similis</name>
    <dbReference type="NCBI Taxonomy" id="367190"/>
    <lineage>
        <taxon>Bacteria</taxon>
        <taxon>Pseudomonadati</taxon>
        <taxon>Pseudomonadota</taxon>
        <taxon>Gammaproteobacteria</taxon>
        <taxon>Enterobacterales</taxon>
        <taxon>Yersiniaceae</taxon>
        <taxon>Yersinia</taxon>
    </lineage>
</organism>
<protein>
    <recommendedName>
        <fullName evidence="9">Threonylcarbamoyl-AMP synthase</fullName>
        <shortName evidence="9">TC-AMP synthase</shortName>
        <ecNumber evidence="9">2.7.7.87</ecNumber>
    </recommendedName>
    <alternativeName>
        <fullName evidence="9">L-threonylcarbamoyladenylate synthase</fullName>
    </alternativeName>
    <alternativeName>
        <fullName evidence="9">t(6)A37 threonylcarbamoyladenosine biosynthesis protein TsaC</fullName>
    </alternativeName>
    <alternativeName>
        <fullName evidence="9">tRNA threonylcarbamoyladenosine biosynthesis protein TsaC</fullName>
    </alternativeName>
</protein>
<evidence type="ECO:0000313" key="12">
    <source>
        <dbReference type="Proteomes" id="UP000038204"/>
    </source>
</evidence>
<dbReference type="PROSITE" id="PS51163">
    <property type="entry name" value="YRDC"/>
    <property type="match status" value="1"/>
</dbReference>
<comment type="function">
    <text evidence="9">Required for the formation of a threonylcarbamoyl group on adenosine at position 37 (t(6)A37) in tRNAs that read codons beginning with adenine. Catalyzes the conversion of L-threonine, HCO(3)(-)/CO(2) and ATP to give threonylcarbamoyl-AMP (TC-AMP) as the acyladenylate intermediate, with the release of diphosphate.</text>
</comment>
<evidence type="ECO:0000256" key="7">
    <source>
        <dbReference type="ARBA" id="ARBA00022840"/>
    </source>
</evidence>
<evidence type="ECO:0000256" key="6">
    <source>
        <dbReference type="ARBA" id="ARBA00022741"/>
    </source>
</evidence>
<gene>
    <name evidence="11" type="primary">rimN</name>
    <name evidence="9" type="synonym">tsaC</name>
    <name evidence="11" type="ORF">ERS008667_00876</name>
</gene>
<dbReference type="EC" id="2.7.7.87" evidence="9"/>
<evidence type="ECO:0000259" key="10">
    <source>
        <dbReference type="PROSITE" id="PS51163"/>
    </source>
</evidence>
<dbReference type="NCBIfam" id="NF007919">
    <property type="entry name" value="PRK10634.1"/>
    <property type="match status" value="1"/>
</dbReference>
<dbReference type="InterPro" id="IPR050156">
    <property type="entry name" value="TC-AMP_synthase_SUA5"/>
</dbReference>
<dbReference type="GO" id="GO:0005737">
    <property type="term" value="C:cytoplasm"/>
    <property type="evidence" value="ECO:0007669"/>
    <property type="project" value="UniProtKB-SubCell"/>
</dbReference>
<evidence type="ECO:0000256" key="8">
    <source>
        <dbReference type="ARBA" id="ARBA00048366"/>
    </source>
</evidence>
<dbReference type="GO" id="GO:0003725">
    <property type="term" value="F:double-stranded RNA binding"/>
    <property type="evidence" value="ECO:0007669"/>
    <property type="project" value="InterPro"/>
</dbReference>
<accession>A0A0T9PAA5</accession>